<evidence type="ECO:0000256" key="4">
    <source>
        <dbReference type="ARBA" id="ARBA00022692"/>
    </source>
</evidence>
<gene>
    <name evidence="8" type="ORF">IW254_001772</name>
</gene>
<keyword evidence="4 7" id="KW-0812">Transmembrane</keyword>
<comment type="similarity">
    <text evidence="2">Belongs to the UPF0410 family.</text>
</comment>
<evidence type="ECO:0000313" key="9">
    <source>
        <dbReference type="Proteomes" id="UP000658613"/>
    </source>
</evidence>
<evidence type="ECO:0000256" key="7">
    <source>
        <dbReference type="SAM" id="Phobius"/>
    </source>
</evidence>
<comment type="caution">
    <text evidence="8">The sequence shown here is derived from an EMBL/GenBank/DDBJ whole genome shotgun (WGS) entry which is preliminary data.</text>
</comment>
<proteinExistence type="inferred from homology"/>
<dbReference type="RefSeq" id="WP_196825132.1">
    <property type="nucleotide sequence ID" value="NZ_CP046980.1"/>
</dbReference>
<dbReference type="InterPro" id="IPR007341">
    <property type="entry name" value="Transgly_assoc"/>
</dbReference>
<dbReference type="PANTHER" id="PTHR33884:SF3">
    <property type="entry name" value="UPF0410 PROTEIN YMGE"/>
    <property type="match status" value="1"/>
</dbReference>
<evidence type="ECO:0000256" key="1">
    <source>
        <dbReference type="ARBA" id="ARBA00004651"/>
    </source>
</evidence>
<feature type="transmembrane region" description="Helical" evidence="7">
    <location>
        <begin position="33"/>
        <end position="56"/>
    </location>
</feature>
<dbReference type="Proteomes" id="UP000658613">
    <property type="component" value="Unassembled WGS sequence"/>
</dbReference>
<name>A0A931GS90_9CORY</name>
<accession>A0A931GS90</accession>
<dbReference type="Pfam" id="PF04226">
    <property type="entry name" value="Transgly_assoc"/>
    <property type="match status" value="1"/>
</dbReference>
<keyword evidence="9" id="KW-1185">Reference proteome</keyword>
<feature type="transmembrane region" description="Helical" evidence="7">
    <location>
        <begin position="6"/>
        <end position="26"/>
    </location>
</feature>
<sequence length="86" mass="9139">MPVLGLGFLGWIVIGGIAGWVASILMKRDAEMGIWANIVVGIIGGLIGGAVLGLFFDVESAQWFFSFLTCVLGACILLWIVNKVRG</sequence>
<keyword evidence="3" id="KW-1003">Cell membrane</keyword>
<comment type="subcellular location">
    <subcellularLocation>
        <location evidence="1">Cell membrane</location>
        <topology evidence="1">Multi-pass membrane protein</topology>
    </subcellularLocation>
</comment>
<organism evidence="8 9">
    <name type="scientific">Corynebacterium aquatimens</name>
    <dbReference type="NCBI Taxonomy" id="1190508"/>
    <lineage>
        <taxon>Bacteria</taxon>
        <taxon>Bacillati</taxon>
        <taxon>Actinomycetota</taxon>
        <taxon>Actinomycetes</taxon>
        <taxon>Mycobacteriales</taxon>
        <taxon>Corynebacteriaceae</taxon>
        <taxon>Corynebacterium</taxon>
    </lineage>
</organism>
<dbReference type="PANTHER" id="PTHR33884">
    <property type="entry name" value="UPF0410 PROTEIN YMGE"/>
    <property type="match status" value="1"/>
</dbReference>
<keyword evidence="5 7" id="KW-1133">Transmembrane helix</keyword>
<dbReference type="EMBL" id="JADOUE010000001">
    <property type="protein sequence ID" value="MBG6122803.1"/>
    <property type="molecule type" value="Genomic_DNA"/>
</dbReference>
<keyword evidence="6 7" id="KW-0472">Membrane</keyword>
<reference evidence="8" key="1">
    <citation type="submission" date="2020-11" db="EMBL/GenBank/DDBJ databases">
        <title>Sequencing the genomes of 1000 actinobacteria strains.</title>
        <authorList>
            <person name="Klenk H.-P."/>
        </authorList>
    </citation>
    <scope>NUCLEOTIDE SEQUENCE</scope>
    <source>
        <strain evidence="8">DSM 45632</strain>
    </source>
</reference>
<evidence type="ECO:0000256" key="6">
    <source>
        <dbReference type="ARBA" id="ARBA00023136"/>
    </source>
</evidence>
<dbReference type="GO" id="GO:0005886">
    <property type="term" value="C:plasma membrane"/>
    <property type="evidence" value="ECO:0007669"/>
    <property type="project" value="UniProtKB-SubCell"/>
</dbReference>
<evidence type="ECO:0000313" key="8">
    <source>
        <dbReference type="EMBL" id="MBG6122803.1"/>
    </source>
</evidence>
<feature type="transmembrane region" description="Helical" evidence="7">
    <location>
        <begin position="62"/>
        <end position="81"/>
    </location>
</feature>
<evidence type="ECO:0000256" key="5">
    <source>
        <dbReference type="ARBA" id="ARBA00022989"/>
    </source>
</evidence>
<protein>
    <submittedName>
        <fullName evidence="8">Membrane protein YeaQ/YmgE (Transglycosylase-associated protein family)</fullName>
    </submittedName>
</protein>
<dbReference type="AlphaFoldDB" id="A0A931GS90"/>
<evidence type="ECO:0000256" key="2">
    <source>
        <dbReference type="ARBA" id="ARBA00011006"/>
    </source>
</evidence>
<evidence type="ECO:0000256" key="3">
    <source>
        <dbReference type="ARBA" id="ARBA00022475"/>
    </source>
</evidence>